<protein>
    <submittedName>
        <fullName evidence="1">SFRICE_022077</fullName>
    </submittedName>
</protein>
<name>A0A2H1VPP8_SPOFR</name>
<dbReference type="AlphaFoldDB" id="A0A2H1VPP8"/>
<dbReference type="EMBL" id="ODYU01003702">
    <property type="protein sequence ID" value="SOQ42803.1"/>
    <property type="molecule type" value="Genomic_DNA"/>
</dbReference>
<accession>A0A2H1VPP8</accession>
<organism evidence="1">
    <name type="scientific">Spodoptera frugiperda</name>
    <name type="common">Fall armyworm</name>
    <dbReference type="NCBI Taxonomy" id="7108"/>
    <lineage>
        <taxon>Eukaryota</taxon>
        <taxon>Metazoa</taxon>
        <taxon>Ecdysozoa</taxon>
        <taxon>Arthropoda</taxon>
        <taxon>Hexapoda</taxon>
        <taxon>Insecta</taxon>
        <taxon>Pterygota</taxon>
        <taxon>Neoptera</taxon>
        <taxon>Endopterygota</taxon>
        <taxon>Lepidoptera</taxon>
        <taxon>Glossata</taxon>
        <taxon>Ditrysia</taxon>
        <taxon>Noctuoidea</taxon>
        <taxon>Noctuidae</taxon>
        <taxon>Amphipyrinae</taxon>
        <taxon>Spodoptera</taxon>
    </lineage>
</organism>
<sequence>MNTSLVEWSHARLPDKGSLVRFPDQTKFCWAFFEGLFIMSSVRKRGDVAQPTSTLALHGPPDGKQSPPPMVTRNTRGITSAFPVFRGWEFKDCWGIGDGRRVIGHQVTPLMQRNTTQALFHVGFLGKNHPMTSPALDEARGSVRLLLTKNHPVPIPAFRARARQIFPIPDSPTTLKSITTKRPATYLQCLGCGDCLPSAFARDFVRVE</sequence>
<reference evidence="1" key="1">
    <citation type="submission" date="2016-07" db="EMBL/GenBank/DDBJ databases">
        <authorList>
            <person name="Bretaudeau A."/>
        </authorList>
    </citation>
    <scope>NUCLEOTIDE SEQUENCE</scope>
    <source>
        <strain evidence="1">Rice</strain>
        <tissue evidence="1">Whole body</tissue>
    </source>
</reference>
<gene>
    <name evidence="1" type="ORF">SFRICE_022077</name>
</gene>
<proteinExistence type="predicted"/>
<evidence type="ECO:0000313" key="1">
    <source>
        <dbReference type="EMBL" id="SOQ42803.1"/>
    </source>
</evidence>